<dbReference type="InterPro" id="IPR036249">
    <property type="entry name" value="Thioredoxin-like_sf"/>
</dbReference>
<evidence type="ECO:0000256" key="5">
    <source>
        <dbReference type="ARBA" id="ARBA00022729"/>
    </source>
</evidence>
<keyword evidence="10" id="KW-0676">Redox-active center</keyword>
<dbReference type="PANTHER" id="PTHR45815">
    <property type="entry name" value="PROTEIN DISULFIDE-ISOMERASE A6"/>
    <property type="match status" value="1"/>
</dbReference>
<dbReference type="InterPro" id="IPR017937">
    <property type="entry name" value="Thioredoxin_CS"/>
</dbReference>
<dbReference type="PROSITE" id="PS00194">
    <property type="entry name" value="THIOREDOXIN_1"/>
    <property type="match status" value="1"/>
</dbReference>
<evidence type="ECO:0000256" key="1">
    <source>
        <dbReference type="ARBA" id="ARBA00001182"/>
    </source>
</evidence>
<dbReference type="PRINTS" id="PR00421">
    <property type="entry name" value="THIOREDOXIN"/>
</dbReference>
<dbReference type="InterPro" id="IPR057305">
    <property type="entry name" value="Thioredox_PDIA6_C"/>
</dbReference>
<name>A0A1B6F3M5_9HEMI</name>
<evidence type="ECO:0000256" key="3">
    <source>
        <dbReference type="ARBA" id="ARBA00006347"/>
    </source>
</evidence>
<dbReference type="GO" id="GO:0005788">
    <property type="term" value="C:endoplasmic reticulum lumen"/>
    <property type="evidence" value="ECO:0007669"/>
    <property type="project" value="UniProtKB-SubCell"/>
</dbReference>
<keyword evidence="8" id="KW-1015">Disulfide bond</keyword>
<evidence type="ECO:0000256" key="11">
    <source>
        <dbReference type="RuleBase" id="RU004208"/>
    </source>
</evidence>
<dbReference type="Pfam" id="PF24541">
    <property type="entry name" value="Thioredox_PDIA6_C"/>
    <property type="match status" value="1"/>
</dbReference>
<evidence type="ECO:0000256" key="9">
    <source>
        <dbReference type="ARBA" id="ARBA00023235"/>
    </source>
</evidence>
<dbReference type="CDD" id="cd03001">
    <property type="entry name" value="PDI_a_P5"/>
    <property type="match status" value="1"/>
</dbReference>
<dbReference type="InterPro" id="IPR013766">
    <property type="entry name" value="Thioredoxin_domain"/>
</dbReference>
<organism evidence="14">
    <name type="scientific">Cuerna arida</name>
    <dbReference type="NCBI Taxonomy" id="1464854"/>
    <lineage>
        <taxon>Eukaryota</taxon>
        <taxon>Metazoa</taxon>
        <taxon>Ecdysozoa</taxon>
        <taxon>Arthropoda</taxon>
        <taxon>Hexapoda</taxon>
        <taxon>Insecta</taxon>
        <taxon>Pterygota</taxon>
        <taxon>Neoptera</taxon>
        <taxon>Paraneoptera</taxon>
        <taxon>Hemiptera</taxon>
        <taxon>Auchenorrhyncha</taxon>
        <taxon>Membracoidea</taxon>
        <taxon>Cicadellidae</taxon>
        <taxon>Cicadellinae</taxon>
        <taxon>Proconiini</taxon>
        <taxon>Cuerna</taxon>
    </lineage>
</organism>
<dbReference type="PANTHER" id="PTHR45815:SF3">
    <property type="entry name" value="PROTEIN DISULFIDE-ISOMERASE A6"/>
    <property type="match status" value="1"/>
</dbReference>
<feature type="signal peptide" evidence="12">
    <location>
        <begin position="1"/>
        <end position="22"/>
    </location>
</feature>
<evidence type="ECO:0000256" key="2">
    <source>
        <dbReference type="ARBA" id="ARBA00004319"/>
    </source>
</evidence>
<comment type="subcellular location">
    <subcellularLocation>
        <location evidence="2">Endoplasmic reticulum lumen</location>
    </subcellularLocation>
</comment>
<evidence type="ECO:0000259" key="13">
    <source>
        <dbReference type="PROSITE" id="PS51352"/>
    </source>
</evidence>
<gene>
    <name evidence="14" type="ORF">g.7231</name>
</gene>
<dbReference type="GO" id="GO:0015035">
    <property type="term" value="F:protein-disulfide reductase activity"/>
    <property type="evidence" value="ECO:0007669"/>
    <property type="project" value="TreeGrafter"/>
</dbReference>
<reference evidence="14" key="1">
    <citation type="submission" date="2015-11" db="EMBL/GenBank/DDBJ databases">
        <title>De novo transcriptome assembly of four potential Pierce s Disease insect vectors from Arizona vineyards.</title>
        <authorList>
            <person name="Tassone E.E."/>
        </authorList>
    </citation>
    <scope>NUCLEOTIDE SEQUENCE</scope>
</reference>
<dbReference type="EMBL" id="GECZ01024959">
    <property type="protein sequence ID" value="JAS44810.1"/>
    <property type="molecule type" value="Transcribed_RNA"/>
</dbReference>
<dbReference type="AlphaFoldDB" id="A0A1B6F3M5"/>
<dbReference type="Gene3D" id="3.40.30.10">
    <property type="entry name" value="Glutaredoxin"/>
    <property type="match status" value="2"/>
</dbReference>
<keyword evidence="7" id="KW-0256">Endoplasmic reticulum</keyword>
<sequence length="413" mass="46835">MHRLVLLGFFLIQILLFKHSFADIVNLDPDNFHKKVTKSESIWLVAFYDNQSSDYHKFKSDFQSIASALKGVVKVGAVDSKYEKLLSDNNIPNVKDNAVLKIFCDKKSKVYKGGKTKEELVEHMLSVVDELIRKRANLKLKEKSKPKSKPASDDNESAVIELTDDNFDKLVLKSGEMWLVEFFAPWCGHCQQLKPQWEEAAKNLRGVIKMGALDATVHSRKAQEYFIRGYPTIKLFNNGRVEEYSGGRSAADITNWVMNIVPSEPVKIEQITDEESFDEYCKSQNLCVVAVLPHILDCQSKCRNEYLNLLAEAGSKRKKEYRGWVWSEASAQPELESALNIGGFGYPALAVVNFKKEIYVILKGPFSESGLDEFFNSINFKKAITEPLRKEISIADTPKWDGKDGQLITSDEL</sequence>
<evidence type="ECO:0000256" key="4">
    <source>
        <dbReference type="ARBA" id="ARBA00012723"/>
    </source>
</evidence>
<accession>A0A1B6F3M5</accession>
<dbReference type="GO" id="GO:0034976">
    <property type="term" value="P:response to endoplasmic reticulum stress"/>
    <property type="evidence" value="ECO:0007669"/>
    <property type="project" value="TreeGrafter"/>
</dbReference>
<comment type="similarity">
    <text evidence="3 11">Belongs to the protein disulfide isomerase family.</text>
</comment>
<keyword evidence="6" id="KW-0677">Repeat</keyword>
<evidence type="ECO:0000256" key="12">
    <source>
        <dbReference type="SAM" id="SignalP"/>
    </source>
</evidence>
<feature type="chain" id="PRO_5008582565" description="protein disulfide-isomerase" evidence="12">
    <location>
        <begin position="23"/>
        <end position="413"/>
    </location>
</feature>
<evidence type="ECO:0000256" key="6">
    <source>
        <dbReference type="ARBA" id="ARBA00022737"/>
    </source>
</evidence>
<comment type="catalytic activity">
    <reaction evidence="1">
        <text>Catalyzes the rearrangement of -S-S- bonds in proteins.</text>
        <dbReference type="EC" id="5.3.4.1"/>
    </reaction>
</comment>
<dbReference type="InterPro" id="IPR005788">
    <property type="entry name" value="PDI_thioredoxin-like_dom"/>
</dbReference>
<dbReference type="EC" id="5.3.4.1" evidence="4"/>
<evidence type="ECO:0000313" key="14">
    <source>
        <dbReference type="EMBL" id="JAS44810.1"/>
    </source>
</evidence>
<evidence type="ECO:0000256" key="8">
    <source>
        <dbReference type="ARBA" id="ARBA00023157"/>
    </source>
</evidence>
<keyword evidence="9" id="KW-0413">Isomerase</keyword>
<feature type="domain" description="Thioredoxin" evidence="13">
    <location>
        <begin position="138"/>
        <end position="262"/>
    </location>
</feature>
<keyword evidence="5 12" id="KW-0732">Signal</keyword>
<protein>
    <recommendedName>
        <fullName evidence="4">protein disulfide-isomerase</fullName>
        <ecNumber evidence="4">5.3.4.1</ecNumber>
    </recommendedName>
</protein>
<dbReference type="SUPFAM" id="SSF52833">
    <property type="entry name" value="Thioredoxin-like"/>
    <property type="match status" value="3"/>
</dbReference>
<evidence type="ECO:0000256" key="10">
    <source>
        <dbReference type="ARBA" id="ARBA00023284"/>
    </source>
</evidence>
<proteinExistence type="inferred from homology"/>
<dbReference type="PROSITE" id="PS51352">
    <property type="entry name" value="THIOREDOXIN_2"/>
    <property type="match status" value="1"/>
</dbReference>
<dbReference type="NCBIfam" id="TIGR01126">
    <property type="entry name" value="pdi_dom"/>
    <property type="match status" value="1"/>
</dbReference>
<dbReference type="Pfam" id="PF00085">
    <property type="entry name" value="Thioredoxin"/>
    <property type="match status" value="2"/>
</dbReference>
<dbReference type="GO" id="GO:0003756">
    <property type="term" value="F:protein disulfide isomerase activity"/>
    <property type="evidence" value="ECO:0007669"/>
    <property type="project" value="UniProtKB-EC"/>
</dbReference>
<evidence type="ECO:0000256" key="7">
    <source>
        <dbReference type="ARBA" id="ARBA00022824"/>
    </source>
</evidence>